<feature type="compositionally biased region" description="Basic residues" evidence="1">
    <location>
        <begin position="36"/>
        <end position="58"/>
    </location>
</feature>
<protein>
    <submittedName>
        <fullName evidence="2">16S rRNA (Guanine(966)-N(2))-methyltransferase</fullName>
        <ecNumber evidence="2">2.1.1.171</ecNumber>
    </submittedName>
</protein>
<evidence type="ECO:0000256" key="1">
    <source>
        <dbReference type="SAM" id="MobiDB-lite"/>
    </source>
</evidence>
<feature type="non-terminal residue" evidence="2">
    <location>
        <position position="1"/>
    </location>
</feature>
<reference evidence="2" key="1">
    <citation type="submission" date="2020-02" db="EMBL/GenBank/DDBJ databases">
        <authorList>
            <person name="Meier V. D."/>
        </authorList>
    </citation>
    <scope>NUCLEOTIDE SEQUENCE</scope>
    <source>
        <strain evidence="2">AVDCRST_MAG52</strain>
    </source>
</reference>
<feature type="non-terminal residue" evidence="2">
    <location>
        <position position="184"/>
    </location>
</feature>
<feature type="compositionally biased region" description="Low complexity" evidence="1">
    <location>
        <begin position="75"/>
        <end position="84"/>
    </location>
</feature>
<dbReference type="AlphaFoldDB" id="A0A6J4J4R5"/>
<evidence type="ECO:0000313" key="2">
    <source>
        <dbReference type="EMBL" id="CAA9270374.1"/>
    </source>
</evidence>
<dbReference type="EC" id="2.1.1.171" evidence="2"/>
<gene>
    <name evidence="2" type="ORF">AVDCRST_MAG52-3196</name>
</gene>
<name>A0A6J4J4R5_9ACTN</name>
<feature type="compositionally biased region" description="Gly residues" evidence="1">
    <location>
        <begin position="95"/>
        <end position="107"/>
    </location>
</feature>
<feature type="compositionally biased region" description="Basic residues" evidence="1">
    <location>
        <begin position="65"/>
        <end position="74"/>
    </location>
</feature>
<feature type="region of interest" description="Disordered" evidence="1">
    <location>
        <begin position="1"/>
        <end position="163"/>
    </location>
</feature>
<keyword evidence="2" id="KW-0808">Transferase</keyword>
<keyword evidence="2" id="KW-0489">Methyltransferase</keyword>
<dbReference type="EMBL" id="CADCTN010000219">
    <property type="protein sequence ID" value="CAA9270374.1"/>
    <property type="molecule type" value="Genomic_DNA"/>
</dbReference>
<organism evidence="2">
    <name type="scientific">uncultured Blastococcus sp</name>
    <dbReference type="NCBI Taxonomy" id="217144"/>
    <lineage>
        <taxon>Bacteria</taxon>
        <taxon>Bacillati</taxon>
        <taxon>Actinomycetota</taxon>
        <taxon>Actinomycetes</taxon>
        <taxon>Geodermatophilales</taxon>
        <taxon>Geodermatophilaceae</taxon>
        <taxon>Blastococcus</taxon>
        <taxon>environmental samples</taxon>
    </lineage>
</organism>
<dbReference type="GO" id="GO:0052913">
    <property type="term" value="F:16S rRNA (guanine(966)-N(2))-methyltransferase activity"/>
    <property type="evidence" value="ECO:0007669"/>
    <property type="project" value="UniProtKB-EC"/>
</dbReference>
<sequence length="184" mass="19580">DPADLGDRRGPPAEGAPGRCAPDRGQGAGGAVQRPHAPHRSARRRRARPLRGNRRPRARGALAGCRHRRVRRVGARGAPRPQGEPGRRRAARWAGGQGVGPHRGGGRAVRSVRRRPRRSALRHAGRRGAHRAAVAGERRLAGAGGRRRGRAQQPRGPVGVADTADRVARPALWGGPAPVRSLLV</sequence>
<proteinExistence type="predicted"/>
<accession>A0A6J4J4R5</accession>
<feature type="compositionally biased region" description="Basic and acidic residues" evidence="1">
    <location>
        <begin position="1"/>
        <end position="11"/>
    </location>
</feature>
<feature type="compositionally biased region" description="Basic residues" evidence="1">
    <location>
        <begin position="110"/>
        <end position="130"/>
    </location>
</feature>